<dbReference type="EMBL" id="ML996577">
    <property type="protein sequence ID" value="KAF2755451.1"/>
    <property type="molecule type" value="Genomic_DNA"/>
</dbReference>
<dbReference type="RefSeq" id="XP_033597902.1">
    <property type="nucleotide sequence ID" value="XM_033745690.1"/>
</dbReference>
<dbReference type="Proteomes" id="UP000799437">
    <property type="component" value="Unassembled WGS sequence"/>
</dbReference>
<evidence type="ECO:0000313" key="1">
    <source>
        <dbReference type="EMBL" id="KAF2755451.1"/>
    </source>
</evidence>
<reference evidence="1" key="1">
    <citation type="journal article" date="2020" name="Stud. Mycol.">
        <title>101 Dothideomycetes genomes: a test case for predicting lifestyles and emergence of pathogens.</title>
        <authorList>
            <person name="Haridas S."/>
            <person name="Albert R."/>
            <person name="Binder M."/>
            <person name="Bloem J."/>
            <person name="Labutti K."/>
            <person name="Salamov A."/>
            <person name="Andreopoulos B."/>
            <person name="Baker S."/>
            <person name="Barry K."/>
            <person name="Bills G."/>
            <person name="Bluhm B."/>
            <person name="Cannon C."/>
            <person name="Castanera R."/>
            <person name="Culley D."/>
            <person name="Daum C."/>
            <person name="Ezra D."/>
            <person name="Gonzalez J."/>
            <person name="Henrissat B."/>
            <person name="Kuo A."/>
            <person name="Liang C."/>
            <person name="Lipzen A."/>
            <person name="Lutzoni F."/>
            <person name="Magnuson J."/>
            <person name="Mondo S."/>
            <person name="Nolan M."/>
            <person name="Ohm R."/>
            <person name="Pangilinan J."/>
            <person name="Park H.-J."/>
            <person name="Ramirez L."/>
            <person name="Alfaro M."/>
            <person name="Sun H."/>
            <person name="Tritt A."/>
            <person name="Yoshinaga Y."/>
            <person name="Zwiers L.-H."/>
            <person name="Turgeon B."/>
            <person name="Goodwin S."/>
            <person name="Spatafora J."/>
            <person name="Crous P."/>
            <person name="Grigoriev I."/>
        </authorList>
    </citation>
    <scope>NUCLEOTIDE SEQUENCE</scope>
    <source>
        <strain evidence="1">CBS 121739</strain>
    </source>
</reference>
<organism evidence="1 2">
    <name type="scientific">Pseudovirgaria hyperparasitica</name>
    <dbReference type="NCBI Taxonomy" id="470096"/>
    <lineage>
        <taxon>Eukaryota</taxon>
        <taxon>Fungi</taxon>
        <taxon>Dikarya</taxon>
        <taxon>Ascomycota</taxon>
        <taxon>Pezizomycotina</taxon>
        <taxon>Dothideomycetes</taxon>
        <taxon>Dothideomycetes incertae sedis</taxon>
        <taxon>Acrospermales</taxon>
        <taxon>Acrospermaceae</taxon>
        <taxon>Pseudovirgaria</taxon>
    </lineage>
</organism>
<accession>A0A6A6W336</accession>
<name>A0A6A6W336_9PEZI</name>
<dbReference type="AlphaFoldDB" id="A0A6A6W336"/>
<keyword evidence="2" id="KW-1185">Reference proteome</keyword>
<gene>
    <name evidence="1" type="ORF">EJ05DRAFT_488216</name>
</gene>
<dbReference type="GeneID" id="54486744"/>
<evidence type="ECO:0000313" key="2">
    <source>
        <dbReference type="Proteomes" id="UP000799437"/>
    </source>
</evidence>
<proteinExistence type="predicted"/>
<protein>
    <submittedName>
        <fullName evidence="1">Uncharacterized protein</fullName>
    </submittedName>
</protein>
<sequence length="155" mass="17236">MGSLRDEKTLTNDRNSVSPMLMWPILSTRRGGWQGAGGVRLQERRVNREDASAASRMVWRENAQYQQRLRPRQPCPAPAKEGLAILLAILGTDISNTWDTRGSWVVTFISGAKCAGMCPKSVPGRVLPKVPPRAGLGGRETTNLHTYLHFFHDEP</sequence>